<feature type="domain" description="C2H2-type" evidence="10">
    <location>
        <begin position="795"/>
        <end position="822"/>
    </location>
</feature>
<evidence type="ECO:0000256" key="5">
    <source>
        <dbReference type="ARBA" id="ARBA00023015"/>
    </source>
</evidence>
<organism evidence="11 12">
    <name type="scientific">Parnassius apollo</name>
    <name type="common">Apollo butterfly</name>
    <name type="synonym">Papilio apollo</name>
    <dbReference type="NCBI Taxonomy" id="110799"/>
    <lineage>
        <taxon>Eukaryota</taxon>
        <taxon>Metazoa</taxon>
        <taxon>Ecdysozoa</taxon>
        <taxon>Arthropoda</taxon>
        <taxon>Hexapoda</taxon>
        <taxon>Insecta</taxon>
        <taxon>Pterygota</taxon>
        <taxon>Neoptera</taxon>
        <taxon>Endopterygota</taxon>
        <taxon>Lepidoptera</taxon>
        <taxon>Glossata</taxon>
        <taxon>Ditrysia</taxon>
        <taxon>Papilionoidea</taxon>
        <taxon>Papilionidae</taxon>
        <taxon>Parnassiinae</taxon>
        <taxon>Parnassini</taxon>
        <taxon>Parnassius</taxon>
        <taxon>Parnassius</taxon>
    </lineage>
</organism>
<evidence type="ECO:0000256" key="7">
    <source>
        <dbReference type="ARBA" id="ARBA00023242"/>
    </source>
</evidence>
<reference evidence="11" key="1">
    <citation type="submission" date="2021-04" db="EMBL/GenBank/DDBJ databases">
        <authorList>
            <person name="Tunstrom K."/>
        </authorList>
    </citation>
    <scope>NUCLEOTIDE SEQUENCE</scope>
</reference>
<evidence type="ECO:0000256" key="2">
    <source>
        <dbReference type="ARBA" id="ARBA00022723"/>
    </source>
</evidence>
<dbReference type="PROSITE" id="PS00028">
    <property type="entry name" value="ZINC_FINGER_C2H2_1"/>
    <property type="match status" value="6"/>
</dbReference>
<keyword evidence="4" id="KW-0862">Zinc</keyword>
<protein>
    <submittedName>
        <fullName evidence="11">(apollo) hypothetical protein</fullName>
    </submittedName>
</protein>
<keyword evidence="9" id="KW-0175">Coiled coil</keyword>
<keyword evidence="6" id="KW-0804">Transcription</keyword>
<evidence type="ECO:0000313" key="11">
    <source>
        <dbReference type="EMBL" id="CAG5000078.1"/>
    </source>
</evidence>
<keyword evidence="3 8" id="KW-0863">Zinc-finger</keyword>
<evidence type="ECO:0000256" key="1">
    <source>
        <dbReference type="ARBA" id="ARBA00004123"/>
    </source>
</evidence>
<dbReference type="GO" id="GO:0005634">
    <property type="term" value="C:nucleus"/>
    <property type="evidence" value="ECO:0007669"/>
    <property type="project" value="UniProtKB-SubCell"/>
</dbReference>
<feature type="domain" description="C2H2-type" evidence="10">
    <location>
        <begin position="764"/>
        <end position="792"/>
    </location>
</feature>
<comment type="subcellular location">
    <subcellularLocation>
        <location evidence="1">Nucleus</location>
    </subcellularLocation>
</comment>
<dbReference type="GO" id="GO:0008270">
    <property type="term" value="F:zinc ion binding"/>
    <property type="evidence" value="ECO:0007669"/>
    <property type="project" value="UniProtKB-KW"/>
</dbReference>
<dbReference type="OrthoDB" id="6077919at2759"/>
<dbReference type="PROSITE" id="PS50157">
    <property type="entry name" value="ZINC_FINGER_C2H2_2"/>
    <property type="match status" value="7"/>
</dbReference>
<accession>A0A8S3X4D6</accession>
<dbReference type="PANTHER" id="PTHR46179">
    <property type="entry name" value="ZINC FINGER PROTEIN"/>
    <property type="match status" value="1"/>
</dbReference>
<feature type="domain" description="C2H2-type" evidence="10">
    <location>
        <begin position="708"/>
        <end position="735"/>
    </location>
</feature>
<dbReference type="Proteomes" id="UP000691718">
    <property type="component" value="Unassembled WGS sequence"/>
</dbReference>
<dbReference type="Pfam" id="PF00096">
    <property type="entry name" value="zf-C2H2"/>
    <property type="match status" value="2"/>
</dbReference>
<dbReference type="SMART" id="SM00355">
    <property type="entry name" value="ZnF_C2H2"/>
    <property type="match status" value="8"/>
</dbReference>
<dbReference type="PANTHER" id="PTHR46179:SF13">
    <property type="entry name" value="C2H2-TYPE DOMAIN-CONTAINING PROTEIN"/>
    <property type="match status" value="1"/>
</dbReference>
<dbReference type="EMBL" id="CAJQZP010000945">
    <property type="protein sequence ID" value="CAG5000078.1"/>
    <property type="molecule type" value="Genomic_DNA"/>
</dbReference>
<evidence type="ECO:0000259" key="10">
    <source>
        <dbReference type="PROSITE" id="PS50157"/>
    </source>
</evidence>
<evidence type="ECO:0000256" key="9">
    <source>
        <dbReference type="SAM" id="Coils"/>
    </source>
</evidence>
<keyword evidence="2" id="KW-0479">Metal-binding</keyword>
<sequence length="965" mass="111813">MDMEYDSDMTICSDDFRFDDKIDNHQNKDSFIDEQCLDVNDVRDNILDVTQETNISTNILEGLELDQFVHENDSDSRNMNPLLEVLNLSKEVELPNHKVDNDQREIQTQSTFCESTQSQNLLEFLQNDLTICQNDAQDDKRKFINPSSTNYKQSDIAEYNLHQNLTNNNPIKNTYDSQQTQLYSFHGFSDIYTHVSQSQSEQMKIPKNHLFNVNLNDNLSKNGNETQENQFKNATETELMYDAKLKANTNEVVNLTFNSHSAIITNKRTTNNNNSVNCSDNLNLIDDSNQNVKQKVTVIQDVVVMEDDEVDNVDNSQTEIVSFKVVEELNRIKMFLNKKDKGSIDGYATDSGYKSDSQSRSSFKGCRLIDKLHEDEKYPSFLEDVLETVETLLREVYEENSYEEDLVSSTIKLICTVNCESNEETRERYREVVGMNLCPDSHLCYICCHILNKLTLFRSICLKRSLEYPVLFSEKGALYLQRSNIELHVQCLDEACQQVGNSKSYEIIYKCDSNNVNDSYSDKIHEFVKHEEDNDYIHPNDLSIAPTSNAENYNDFNEFDSVVNENVFESTKNGPDKFQNDGDGKDNYEINDYNADNGHDDEMIDTDNFNHDEADIETTDAINFDPNSQKDCIVTDRIKKRKSKKSRKKSFDKIILTLEQQKAELEANRRDKKYVESEFKCYNCALGFLFKDTYQAHMMRHEESNGEYRCTLCTLRFASPSVLRSHVSLHSERYRCVVCEALLRPRARVKHSKECLRRDAADNVACHLCAKLFKDTSGLQQHLRRVHSSKTGRMYPCGICGETFRNQPAVRTHMLKHLKRKFSCDRCSAIYSSPYSLMQHKKRHEVCEETHFCTSCGTSYSSRKGLLAHRRNSLNHQQTVFECNKCSRVLPHRRALEAHERRVHGDGTQRVISKQLRPKTHRRPTEHAICHLCGKSFKGNSKLNRHLKEVCEKEKLPEEISPFYE</sequence>
<feature type="domain" description="C2H2-type" evidence="10">
    <location>
        <begin position="851"/>
        <end position="876"/>
    </location>
</feature>
<keyword evidence="7" id="KW-0539">Nucleus</keyword>
<dbReference type="Pfam" id="PF13912">
    <property type="entry name" value="zf-C2H2_6"/>
    <property type="match status" value="1"/>
</dbReference>
<comment type="caution">
    <text evidence="11">The sequence shown here is derived from an EMBL/GenBank/DDBJ whole genome shotgun (WGS) entry which is preliminary data.</text>
</comment>
<keyword evidence="12" id="KW-1185">Reference proteome</keyword>
<evidence type="ECO:0000256" key="4">
    <source>
        <dbReference type="ARBA" id="ARBA00022833"/>
    </source>
</evidence>
<dbReference type="InterPro" id="IPR051061">
    <property type="entry name" value="Zinc_finger_trans_reg"/>
</dbReference>
<dbReference type="GO" id="GO:0006357">
    <property type="term" value="P:regulation of transcription by RNA polymerase II"/>
    <property type="evidence" value="ECO:0007669"/>
    <property type="project" value="TreeGrafter"/>
</dbReference>
<gene>
    <name evidence="11" type="ORF">PAPOLLO_LOCUS13641</name>
</gene>
<evidence type="ECO:0000256" key="6">
    <source>
        <dbReference type="ARBA" id="ARBA00023163"/>
    </source>
</evidence>
<feature type="domain" description="C2H2-type" evidence="10">
    <location>
        <begin position="822"/>
        <end position="844"/>
    </location>
</feature>
<feature type="domain" description="C2H2-type" evidence="10">
    <location>
        <begin position="881"/>
        <end position="904"/>
    </location>
</feature>
<proteinExistence type="predicted"/>
<dbReference type="InterPro" id="IPR013087">
    <property type="entry name" value="Znf_C2H2_type"/>
</dbReference>
<feature type="coiled-coil region" evidence="9">
    <location>
        <begin position="648"/>
        <end position="678"/>
    </location>
</feature>
<evidence type="ECO:0000256" key="8">
    <source>
        <dbReference type="PROSITE-ProRule" id="PRU00042"/>
    </source>
</evidence>
<evidence type="ECO:0000256" key="3">
    <source>
        <dbReference type="ARBA" id="ARBA00022771"/>
    </source>
</evidence>
<feature type="domain" description="C2H2-type" evidence="10">
    <location>
        <begin position="928"/>
        <end position="956"/>
    </location>
</feature>
<dbReference type="AlphaFoldDB" id="A0A8S3X4D6"/>
<keyword evidence="5" id="KW-0805">Transcription regulation</keyword>
<evidence type="ECO:0000313" key="12">
    <source>
        <dbReference type="Proteomes" id="UP000691718"/>
    </source>
</evidence>
<name>A0A8S3X4D6_PARAO</name>